<sequence length="191" mass="20823">MPRQMVLIDNCVFDRLKERGVDLKAESGTDLDFRISAFGELEIPSVMHDRQDARETGKYVVEQLDNLGQPPVRWFGFAGDDVPGGRGGLGDLAPDGTLSGGGFLSSIEGLDFLADPERHKAIGGMTGTRVRPTGLLANQTDTDYGVWSINFPLVTDNPKDFKRAGKVIPFAEWTEGAFGDFIRQSIAGFDN</sequence>
<dbReference type="RefSeq" id="WP_122163969.1">
    <property type="nucleotide sequence ID" value="NZ_JAMOIB010000001.1"/>
</dbReference>
<dbReference type="AlphaFoldDB" id="A0A3M2HW29"/>
<evidence type="ECO:0000313" key="2">
    <source>
        <dbReference type="Proteomes" id="UP000269774"/>
    </source>
</evidence>
<keyword evidence="2" id="KW-1185">Reference proteome</keyword>
<accession>A0A3M2HW29</accession>
<organism evidence="1 2">
    <name type="scientific">Stutzerimonas zhaodongensis</name>
    <dbReference type="NCBI Taxonomy" id="1176257"/>
    <lineage>
        <taxon>Bacteria</taxon>
        <taxon>Pseudomonadati</taxon>
        <taxon>Pseudomonadota</taxon>
        <taxon>Gammaproteobacteria</taxon>
        <taxon>Pseudomonadales</taxon>
        <taxon>Pseudomonadaceae</taxon>
        <taxon>Stutzerimonas</taxon>
    </lineage>
</organism>
<evidence type="ECO:0000313" key="1">
    <source>
        <dbReference type="EMBL" id="RMH92013.1"/>
    </source>
</evidence>
<dbReference type="EMBL" id="RFFM01000001">
    <property type="protein sequence ID" value="RMH92013.1"/>
    <property type="molecule type" value="Genomic_DNA"/>
</dbReference>
<protein>
    <submittedName>
        <fullName evidence="1">Uncharacterized protein</fullName>
    </submittedName>
</protein>
<name>A0A3M2HW29_9GAMM</name>
<proteinExistence type="predicted"/>
<comment type="caution">
    <text evidence="1">The sequence shown here is derived from an EMBL/GenBank/DDBJ whole genome shotgun (WGS) entry which is preliminary data.</text>
</comment>
<dbReference type="OrthoDB" id="6899743at2"/>
<dbReference type="Proteomes" id="UP000269774">
    <property type="component" value="Unassembled WGS sequence"/>
</dbReference>
<reference evidence="1 2" key="1">
    <citation type="submission" date="2018-10" db="EMBL/GenBank/DDBJ databases">
        <title>Pseudomonas zhaodongensis NEAU-ST5-21(T) genome.</title>
        <authorList>
            <person name="Peng J."/>
            <person name="Liu Z.-P."/>
        </authorList>
    </citation>
    <scope>NUCLEOTIDE SEQUENCE [LARGE SCALE GENOMIC DNA]</scope>
    <source>
        <strain evidence="1 2">NEAU-ST5-21</strain>
    </source>
</reference>
<gene>
    <name evidence="1" type="ORF">EA797_04585</name>
</gene>